<evidence type="ECO:0000313" key="3">
    <source>
        <dbReference type="Proteomes" id="UP000195106"/>
    </source>
</evidence>
<reference evidence="2 3" key="1">
    <citation type="submission" date="2016-08" db="EMBL/GenBank/DDBJ databases">
        <title>Genome sequence of Clavibacter michiganensis spp. strain CASJ009.</title>
        <authorList>
            <person name="Thapa S.P."/>
            <person name="Coaker G."/>
        </authorList>
    </citation>
    <scope>NUCLEOTIDE SEQUENCE [LARGE SCALE GENOMIC DNA]</scope>
    <source>
        <strain evidence="2">CASJ009</strain>
    </source>
</reference>
<comment type="caution">
    <text evidence="2">The sequence shown here is derived from an EMBL/GenBank/DDBJ whole genome shotgun (WGS) entry which is preliminary data.</text>
</comment>
<dbReference type="Proteomes" id="UP000195106">
    <property type="component" value="Unassembled WGS sequence"/>
</dbReference>
<dbReference type="AlphaFoldDB" id="A0A251XP38"/>
<evidence type="ECO:0000256" key="1">
    <source>
        <dbReference type="SAM" id="MobiDB-lite"/>
    </source>
</evidence>
<feature type="region of interest" description="Disordered" evidence="1">
    <location>
        <begin position="31"/>
        <end position="64"/>
    </location>
</feature>
<gene>
    <name evidence="2" type="ORF">CMsap09_00200</name>
</gene>
<protein>
    <submittedName>
        <fullName evidence="2">Uncharacterized protein</fullName>
    </submittedName>
</protein>
<proteinExistence type="predicted"/>
<accession>A0A251XP38</accession>
<dbReference type="EMBL" id="MDHJ01000001">
    <property type="protein sequence ID" value="OUE07334.1"/>
    <property type="molecule type" value="Genomic_DNA"/>
</dbReference>
<organism evidence="2 3">
    <name type="scientific">Clavibacter michiganensis</name>
    <dbReference type="NCBI Taxonomy" id="28447"/>
    <lineage>
        <taxon>Bacteria</taxon>
        <taxon>Bacillati</taxon>
        <taxon>Actinomycetota</taxon>
        <taxon>Actinomycetes</taxon>
        <taxon>Micrococcales</taxon>
        <taxon>Microbacteriaceae</taxon>
        <taxon>Clavibacter</taxon>
    </lineage>
</organism>
<sequence>MFVRPPSFRNVYPVTATGSGKSMRYRAMSIRCTPRSTSGPPPEIDRSENQPPGSPACRRKTAFA</sequence>
<name>A0A251XP38_9MICO</name>
<evidence type="ECO:0000313" key="2">
    <source>
        <dbReference type="EMBL" id="OUE07334.1"/>
    </source>
</evidence>